<dbReference type="PANTHER" id="PTHR40277">
    <property type="entry name" value="BLL5419 PROTEIN"/>
    <property type="match status" value="1"/>
</dbReference>
<evidence type="ECO:0000256" key="4">
    <source>
        <dbReference type="ARBA" id="ARBA00022989"/>
    </source>
</evidence>
<dbReference type="NCBIfam" id="TIGR00374">
    <property type="entry name" value="flippase-like domain"/>
    <property type="match status" value="1"/>
</dbReference>
<feature type="transmembrane region" description="Helical" evidence="6">
    <location>
        <begin position="197"/>
        <end position="219"/>
    </location>
</feature>
<keyword evidence="4 6" id="KW-1133">Transmembrane helix</keyword>
<keyword evidence="2" id="KW-1003">Cell membrane</keyword>
<organism evidence="7 8">
    <name type="scientific">Litoribacter ruber</name>
    <dbReference type="NCBI Taxonomy" id="702568"/>
    <lineage>
        <taxon>Bacteria</taxon>
        <taxon>Pseudomonadati</taxon>
        <taxon>Bacteroidota</taxon>
        <taxon>Cytophagia</taxon>
        <taxon>Cytophagales</taxon>
        <taxon>Cyclobacteriaceae</taxon>
        <taxon>Litoribacter</taxon>
    </lineage>
</organism>
<keyword evidence="5 6" id="KW-0472">Membrane</keyword>
<dbReference type="Pfam" id="PF03706">
    <property type="entry name" value="LPG_synthase_TM"/>
    <property type="match status" value="1"/>
</dbReference>
<evidence type="ECO:0000313" key="8">
    <source>
        <dbReference type="Proteomes" id="UP001319104"/>
    </source>
</evidence>
<keyword evidence="3 6" id="KW-0812">Transmembrane</keyword>
<feature type="transmembrane region" description="Helical" evidence="6">
    <location>
        <begin position="231"/>
        <end position="251"/>
    </location>
</feature>
<comment type="caution">
    <text evidence="7">The sequence shown here is derived from an EMBL/GenBank/DDBJ whole genome shotgun (WGS) entry which is preliminary data.</text>
</comment>
<dbReference type="PANTHER" id="PTHR40277:SF1">
    <property type="entry name" value="BLL5419 PROTEIN"/>
    <property type="match status" value="1"/>
</dbReference>
<evidence type="ECO:0000256" key="1">
    <source>
        <dbReference type="ARBA" id="ARBA00004651"/>
    </source>
</evidence>
<dbReference type="RefSeq" id="WP_213946475.1">
    <property type="nucleotide sequence ID" value="NZ_JAHCMY010000015.1"/>
</dbReference>
<dbReference type="EMBL" id="JAHCMY010000015">
    <property type="protein sequence ID" value="MBS9525616.1"/>
    <property type="molecule type" value="Genomic_DNA"/>
</dbReference>
<gene>
    <name evidence="7" type="ORF">KI659_16480</name>
</gene>
<sequence>MPTTKIEKKKQIKVSEQVKNKLKLIVKLAVTGLAMWLVSTKVDLGEVAVAITKAHPGYLLLALLFFVLSKVVSAVRLKYFFREIDVHLSHIYNFRLYLIGMFHNLYLPGGVGGDGYKVYLLNKESQKPVKKLVSSVLFDRISGLVALIFLALVLSYISSIRMIFNEFEVYGLILLILAYPGYIIITKKLFPGYHKNLYKTSALSLLTQNMQLVCTYFLLRSLGVENQILEYQALFMLASIATIVPITFGGIGVREMVFIASYQVLALDKGIGVSFSLLFFAITALVSFSGAFLKATPKKETDVETAQSIHT</sequence>
<evidence type="ECO:0000313" key="7">
    <source>
        <dbReference type="EMBL" id="MBS9525616.1"/>
    </source>
</evidence>
<feature type="transmembrane region" description="Helical" evidence="6">
    <location>
        <begin position="169"/>
        <end position="185"/>
    </location>
</feature>
<accession>A0AAP2CIZ9</accession>
<dbReference type="GO" id="GO:0005886">
    <property type="term" value="C:plasma membrane"/>
    <property type="evidence" value="ECO:0007669"/>
    <property type="project" value="UniProtKB-SubCell"/>
</dbReference>
<name>A0AAP2CIZ9_9BACT</name>
<feature type="transmembrane region" description="Helical" evidence="6">
    <location>
        <begin position="136"/>
        <end position="157"/>
    </location>
</feature>
<feature type="transmembrane region" description="Helical" evidence="6">
    <location>
        <begin position="58"/>
        <end position="75"/>
    </location>
</feature>
<proteinExistence type="predicted"/>
<dbReference type="Proteomes" id="UP001319104">
    <property type="component" value="Unassembled WGS sequence"/>
</dbReference>
<keyword evidence="8" id="KW-1185">Reference proteome</keyword>
<feature type="transmembrane region" description="Helical" evidence="6">
    <location>
        <begin position="96"/>
        <end position="116"/>
    </location>
</feature>
<evidence type="ECO:0000256" key="6">
    <source>
        <dbReference type="SAM" id="Phobius"/>
    </source>
</evidence>
<dbReference type="AlphaFoldDB" id="A0AAP2CIZ9"/>
<evidence type="ECO:0000256" key="2">
    <source>
        <dbReference type="ARBA" id="ARBA00022475"/>
    </source>
</evidence>
<comment type="subcellular location">
    <subcellularLocation>
        <location evidence="1">Cell membrane</location>
        <topology evidence="1">Multi-pass membrane protein</topology>
    </subcellularLocation>
</comment>
<feature type="transmembrane region" description="Helical" evidence="6">
    <location>
        <begin position="271"/>
        <end position="293"/>
    </location>
</feature>
<dbReference type="InterPro" id="IPR022791">
    <property type="entry name" value="L-PG_synthase/AglD"/>
</dbReference>
<evidence type="ECO:0000256" key="5">
    <source>
        <dbReference type="ARBA" id="ARBA00023136"/>
    </source>
</evidence>
<evidence type="ECO:0000256" key="3">
    <source>
        <dbReference type="ARBA" id="ARBA00022692"/>
    </source>
</evidence>
<feature type="transmembrane region" description="Helical" evidence="6">
    <location>
        <begin position="21"/>
        <end position="38"/>
    </location>
</feature>
<reference evidence="7 8" key="1">
    <citation type="submission" date="2021-05" db="EMBL/GenBank/DDBJ databases">
        <authorList>
            <person name="Zhang Z.D."/>
            <person name="Osman G."/>
        </authorList>
    </citation>
    <scope>NUCLEOTIDE SEQUENCE [LARGE SCALE GENOMIC DNA]</scope>
    <source>
        <strain evidence="7 8">KCTC 32217</strain>
    </source>
</reference>
<protein>
    <submittedName>
        <fullName evidence="7">Flippase-like domain-containing protein</fullName>
    </submittedName>
</protein>